<dbReference type="Gene3D" id="2.40.50.100">
    <property type="match status" value="1"/>
</dbReference>
<dbReference type="Gene3D" id="2.40.420.20">
    <property type="match status" value="1"/>
</dbReference>
<evidence type="ECO:0000259" key="5">
    <source>
        <dbReference type="Pfam" id="PF25917"/>
    </source>
</evidence>
<evidence type="ECO:0000313" key="8">
    <source>
        <dbReference type="Proteomes" id="UP000001508"/>
    </source>
</evidence>
<dbReference type="AlphaFoldDB" id="D6Z423"/>
<organism evidence="7 8">
    <name type="scientific">Desulfurivibrio alkaliphilus (strain DSM 19089 / UNIQEM U267 / AHT2)</name>
    <dbReference type="NCBI Taxonomy" id="589865"/>
    <lineage>
        <taxon>Bacteria</taxon>
        <taxon>Pseudomonadati</taxon>
        <taxon>Thermodesulfobacteriota</taxon>
        <taxon>Desulfobulbia</taxon>
        <taxon>Desulfobulbales</taxon>
        <taxon>Desulfobulbaceae</taxon>
        <taxon>Desulfurivibrio</taxon>
    </lineage>
</organism>
<dbReference type="GO" id="GO:1990281">
    <property type="term" value="C:efflux pump complex"/>
    <property type="evidence" value="ECO:0007669"/>
    <property type="project" value="TreeGrafter"/>
</dbReference>
<evidence type="ECO:0000259" key="6">
    <source>
        <dbReference type="Pfam" id="PF25967"/>
    </source>
</evidence>
<evidence type="ECO:0000256" key="4">
    <source>
        <dbReference type="SAM" id="Coils"/>
    </source>
</evidence>
<reference evidence="8" key="1">
    <citation type="submission" date="2010-02" db="EMBL/GenBank/DDBJ databases">
        <title>Complete sequence of Desulfurivibrio alkaliphilus AHT2.</title>
        <authorList>
            <consortium name="US DOE Joint Genome Institute"/>
            <person name="Pitluck S."/>
            <person name="Chertkov O."/>
            <person name="Detter J.C."/>
            <person name="Han C."/>
            <person name="Tapia R."/>
            <person name="Larimer F."/>
            <person name="Land M."/>
            <person name="Hauser L."/>
            <person name="Kyrpides N."/>
            <person name="Mikhailova N."/>
            <person name="Sorokin D.Y."/>
            <person name="Muyzer G."/>
            <person name="Woyke T."/>
        </authorList>
    </citation>
    <scope>NUCLEOTIDE SEQUENCE [LARGE SCALE GENOMIC DNA]</scope>
    <source>
        <strain evidence="8">DSM 19089 / UNIQEM U267 / AHT2</strain>
    </source>
</reference>
<dbReference type="STRING" id="589865.DaAHT2_1603"/>
<dbReference type="InterPro" id="IPR058627">
    <property type="entry name" value="MdtA-like_C"/>
</dbReference>
<dbReference type="PANTHER" id="PTHR30469:SF12">
    <property type="entry name" value="MULTIDRUG RESISTANCE PROTEIN MDTA"/>
    <property type="match status" value="1"/>
</dbReference>
<dbReference type="EMBL" id="CP001940">
    <property type="protein sequence ID" value="ADH86298.1"/>
    <property type="molecule type" value="Genomic_DNA"/>
</dbReference>
<comment type="similarity">
    <text evidence="2">Belongs to the membrane fusion protein (MFP) (TC 8.A.1) family.</text>
</comment>
<dbReference type="Gene3D" id="2.40.30.170">
    <property type="match status" value="1"/>
</dbReference>
<dbReference type="KEGG" id="dak:DaAHT2_1603"/>
<dbReference type="Pfam" id="PF25917">
    <property type="entry name" value="BSH_RND"/>
    <property type="match status" value="1"/>
</dbReference>
<evidence type="ECO:0000313" key="7">
    <source>
        <dbReference type="EMBL" id="ADH86298.1"/>
    </source>
</evidence>
<dbReference type="Gene3D" id="1.10.287.470">
    <property type="entry name" value="Helix hairpin bin"/>
    <property type="match status" value="1"/>
</dbReference>
<comment type="subcellular location">
    <subcellularLocation>
        <location evidence="1">Cell envelope</location>
    </subcellularLocation>
</comment>
<dbReference type="InterPro" id="IPR058625">
    <property type="entry name" value="MdtA-like_BSH"/>
</dbReference>
<name>D6Z423_DESAT</name>
<gene>
    <name evidence="7" type="ordered locus">DaAHT2_1603</name>
</gene>
<protein>
    <submittedName>
        <fullName evidence="7">Efflux transporter, RND family, MFP subunit</fullName>
    </submittedName>
</protein>
<dbReference type="NCBIfam" id="TIGR01730">
    <property type="entry name" value="RND_mfp"/>
    <property type="match status" value="1"/>
</dbReference>
<dbReference type="SUPFAM" id="SSF111369">
    <property type="entry name" value="HlyD-like secretion proteins"/>
    <property type="match status" value="1"/>
</dbReference>
<dbReference type="PANTHER" id="PTHR30469">
    <property type="entry name" value="MULTIDRUG RESISTANCE PROTEIN MDTA"/>
    <property type="match status" value="1"/>
</dbReference>
<sequence length="422" mass="46940">MAKKEKIIRFVLPLLVLLAGFLLMQLLLSQRQAPEPRERVERGALVELLAVQPETHQVMVRGSGTVQPQREISLIPRVSGEVVELGPNFVAGGFVREGELLFRLDPADYELARERAKAAVARAEARLVEISERAAVARREWELFAASPDHESDTRLQPSPLALYQPQLLEAEAERVAAEADLTAARLDLERTTLLAPFNGRIRQRQLELGQFIQAGVTVATLTGTDRAEIIVPLPQADLPWLQLPRPASAPATDSGVHGVSDLGSPALVTFTAGDRDYQWPGKLHRTLGEVESQGRMVQTVIMVEDPYDLADRRDDAPALLPGMFVGVQLAGKRLEEVFILPRRAVREGDTVWLMDDEQRLRLAPVNIRRRERETAIIDHGLTAGDQVVLTELVGAVEGMLLRANNRETPREMPREMPREIQ</sequence>
<proteinExistence type="inferred from homology"/>
<dbReference type="eggNOG" id="COG0845">
    <property type="taxonomic scope" value="Bacteria"/>
</dbReference>
<dbReference type="Pfam" id="PF25967">
    <property type="entry name" value="RND-MFP_C"/>
    <property type="match status" value="1"/>
</dbReference>
<keyword evidence="4" id="KW-0175">Coiled coil</keyword>
<dbReference type="HOGENOM" id="CLU_018816_18_2_7"/>
<dbReference type="OrthoDB" id="9806939at2"/>
<evidence type="ECO:0000256" key="1">
    <source>
        <dbReference type="ARBA" id="ARBA00004196"/>
    </source>
</evidence>
<accession>D6Z423</accession>
<feature type="domain" description="Multidrug resistance protein MdtA-like barrel-sandwich hybrid" evidence="5">
    <location>
        <begin position="71"/>
        <end position="222"/>
    </location>
</feature>
<keyword evidence="8" id="KW-1185">Reference proteome</keyword>
<feature type="domain" description="Multidrug resistance protein MdtA-like C-terminal permuted SH3" evidence="6">
    <location>
        <begin position="348"/>
        <end position="392"/>
    </location>
</feature>
<evidence type="ECO:0000256" key="3">
    <source>
        <dbReference type="ARBA" id="ARBA00022448"/>
    </source>
</evidence>
<dbReference type="RefSeq" id="WP_013163825.1">
    <property type="nucleotide sequence ID" value="NC_014216.1"/>
</dbReference>
<evidence type="ECO:0000256" key="2">
    <source>
        <dbReference type="ARBA" id="ARBA00009477"/>
    </source>
</evidence>
<dbReference type="InParanoid" id="D6Z423"/>
<feature type="coiled-coil region" evidence="4">
    <location>
        <begin position="113"/>
        <end position="140"/>
    </location>
</feature>
<keyword evidence="3" id="KW-0813">Transport</keyword>
<dbReference type="InterPro" id="IPR006143">
    <property type="entry name" value="RND_pump_MFP"/>
</dbReference>
<dbReference type="Proteomes" id="UP000001508">
    <property type="component" value="Chromosome"/>
</dbReference>
<dbReference type="GO" id="GO:0015562">
    <property type="term" value="F:efflux transmembrane transporter activity"/>
    <property type="evidence" value="ECO:0007669"/>
    <property type="project" value="TreeGrafter"/>
</dbReference>